<dbReference type="AlphaFoldDB" id="A0A2T7C719"/>
<dbReference type="Gramene" id="PUZ39148">
    <property type="protein sequence ID" value="PUZ39148"/>
    <property type="gene ID" value="GQ55_9G262100"/>
</dbReference>
<keyword evidence="2" id="KW-1185">Reference proteome</keyword>
<sequence length="124" mass="14423">MICHFAIRVQQATNPKREGEACQAQIGYDWKHWLVLNRRQLAQKKDEDQKSSSLTTLGSLRIIIRNQWKREGSGKHAFCTRAAHWRKGPNSKMPLFCQHHQACSTLQWMCHPYSIPQNILVLSI</sequence>
<organism evidence="1 2">
    <name type="scientific">Panicum hallii var. hallii</name>
    <dbReference type="NCBI Taxonomy" id="1504633"/>
    <lineage>
        <taxon>Eukaryota</taxon>
        <taxon>Viridiplantae</taxon>
        <taxon>Streptophyta</taxon>
        <taxon>Embryophyta</taxon>
        <taxon>Tracheophyta</taxon>
        <taxon>Spermatophyta</taxon>
        <taxon>Magnoliopsida</taxon>
        <taxon>Liliopsida</taxon>
        <taxon>Poales</taxon>
        <taxon>Poaceae</taxon>
        <taxon>PACMAD clade</taxon>
        <taxon>Panicoideae</taxon>
        <taxon>Panicodae</taxon>
        <taxon>Paniceae</taxon>
        <taxon>Panicinae</taxon>
        <taxon>Panicum</taxon>
        <taxon>Panicum sect. Panicum</taxon>
    </lineage>
</organism>
<name>A0A2T7C719_9POAL</name>
<reference evidence="1 2" key="1">
    <citation type="submission" date="2018-04" db="EMBL/GenBank/DDBJ databases">
        <title>WGS assembly of Panicum hallii var. hallii HAL2.</title>
        <authorList>
            <person name="Lovell J."/>
            <person name="Jenkins J."/>
            <person name="Lowry D."/>
            <person name="Mamidi S."/>
            <person name="Sreedasyam A."/>
            <person name="Weng X."/>
            <person name="Barry K."/>
            <person name="Bonette J."/>
            <person name="Campitelli B."/>
            <person name="Daum C."/>
            <person name="Gordon S."/>
            <person name="Gould B."/>
            <person name="Lipzen A."/>
            <person name="MacQueen A."/>
            <person name="Palacio-Mejia J."/>
            <person name="Plott C."/>
            <person name="Shakirov E."/>
            <person name="Shu S."/>
            <person name="Yoshinaga Y."/>
            <person name="Zane M."/>
            <person name="Rokhsar D."/>
            <person name="Grimwood J."/>
            <person name="Schmutz J."/>
            <person name="Juenger T."/>
        </authorList>
    </citation>
    <scope>NUCLEOTIDE SEQUENCE [LARGE SCALE GENOMIC DNA]</scope>
    <source>
        <strain evidence="2">cv. HAL2</strain>
    </source>
</reference>
<gene>
    <name evidence="1" type="ORF">GQ55_9G262100</name>
</gene>
<proteinExistence type="predicted"/>
<evidence type="ECO:0000313" key="1">
    <source>
        <dbReference type="EMBL" id="PUZ39148.1"/>
    </source>
</evidence>
<dbReference type="EMBL" id="CM009757">
    <property type="protein sequence ID" value="PUZ39148.1"/>
    <property type="molecule type" value="Genomic_DNA"/>
</dbReference>
<evidence type="ECO:0000313" key="2">
    <source>
        <dbReference type="Proteomes" id="UP000244336"/>
    </source>
</evidence>
<accession>A0A2T7C719</accession>
<protein>
    <submittedName>
        <fullName evidence="1">Uncharacterized protein</fullName>
    </submittedName>
</protein>
<dbReference type="Proteomes" id="UP000244336">
    <property type="component" value="Chromosome 9"/>
</dbReference>